<dbReference type="Proteomes" id="UP000297245">
    <property type="component" value="Unassembled WGS sequence"/>
</dbReference>
<sequence length="78" mass="8851">DIDVRECVEYPDDTAGKPIGIDGSIHEKWKKLFEAKASDVGLGNDQFHPFSSELDWKLARWAVSEQISQTSFNKLLEI</sequence>
<keyword evidence="2" id="KW-1185">Reference proteome</keyword>
<feature type="non-terminal residue" evidence="1">
    <location>
        <position position="78"/>
    </location>
</feature>
<accession>A0A4S8M419</accession>
<evidence type="ECO:0000313" key="1">
    <source>
        <dbReference type="EMBL" id="THU96453.1"/>
    </source>
</evidence>
<name>A0A4S8M419_DENBC</name>
<dbReference type="OrthoDB" id="2688393at2759"/>
<reference evidence="1 2" key="1">
    <citation type="journal article" date="2019" name="Nat. Ecol. Evol.">
        <title>Megaphylogeny resolves global patterns of mushroom evolution.</title>
        <authorList>
            <person name="Varga T."/>
            <person name="Krizsan K."/>
            <person name="Foldi C."/>
            <person name="Dima B."/>
            <person name="Sanchez-Garcia M."/>
            <person name="Sanchez-Ramirez S."/>
            <person name="Szollosi G.J."/>
            <person name="Szarkandi J.G."/>
            <person name="Papp V."/>
            <person name="Albert L."/>
            <person name="Andreopoulos W."/>
            <person name="Angelini C."/>
            <person name="Antonin V."/>
            <person name="Barry K.W."/>
            <person name="Bougher N.L."/>
            <person name="Buchanan P."/>
            <person name="Buyck B."/>
            <person name="Bense V."/>
            <person name="Catcheside P."/>
            <person name="Chovatia M."/>
            <person name="Cooper J."/>
            <person name="Damon W."/>
            <person name="Desjardin D."/>
            <person name="Finy P."/>
            <person name="Geml J."/>
            <person name="Haridas S."/>
            <person name="Hughes K."/>
            <person name="Justo A."/>
            <person name="Karasinski D."/>
            <person name="Kautmanova I."/>
            <person name="Kiss B."/>
            <person name="Kocsube S."/>
            <person name="Kotiranta H."/>
            <person name="LaButti K.M."/>
            <person name="Lechner B.E."/>
            <person name="Liimatainen K."/>
            <person name="Lipzen A."/>
            <person name="Lukacs Z."/>
            <person name="Mihaltcheva S."/>
            <person name="Morgado L.N."/>
            <person name="Niskanen T."/>
            <person name="Noordeloos M.E."/>
            <person name="Ohm R.A."/>
            <person name="Ortiz-Santana B."/>
            <person name="Ovrebo C."/>
            <person name="Racz N."/>
            <person name="Riley R."/>
            <person name="Savchenko A."/>
            <person name="Shiryaev A."/>
            <person name="Soop K."/>
            <person name="Spirin V."/>
            <person name="Szebenyi C."/>
            <person name="Tomsovsky M."/>
            <person name="Tulloss R.E."/>
            <person name="Uehling J."/>
            <person name="Grigoriev I.V."/>
            <person name="Vagvolgyi C."/>
            <person name="Papp T."/>
            <person name="Martin F.M."/>
            <person name="Miettinen O."/>
            <person name="Hibbett D.S."/>
            <person name="Nagy L.G."/>
        </authorList>
    </citation>
    <scope>NUCLEOTIDE SEQUENCE [LARGE SCALE GENOMIC DNA]</scope>
    <source>
        <strain evidence="1 2">CBS 962.96</strain>
    </source>
</reference>
<protein>
    <submittedName>
        <fullName evidence="1">Uncharacterized protein</fullName>
    </submittedName>
</protein>
<proteinExistence type="predicted"/>
<dbReference type="EMBL" id="ML179177">
    <property type="protein sequence ID" value="THU96453.1"/>
    <property type="molecule type" value="Genomic_DNA"/>
</dbReference>
<dbReference type="AlphaFoldDB" id="A0A4S8M419"/>
<evidence type="ECO:0000313" key="2">
    <source>
        <dbReference type="Proteomes" id="UP000297245"/>
    </source>
</evidence>
<feature type="non-terminal residue" evidence="1">
    <location>
        <position position="1"/>
    </location>
</feature>
<organism evidence="1 2">
    <name type="scientific">Dendrothele bispora (strain CBS 962.96)</name>
    <dbReference type="NCBI Taxonomy" id="1314807"/>
    <lineage>
        <taxon>Eukaryota</taxon>
        <taxon>Fungi</taxon>
        <taxon>Dikarya</taxon>
        <taxon>Basidiomycota</taxon>
        <taxon>Agaricomycotina</taxon>
        <taxon>Agaricomycetes</taxon>
        <taxon>Agaricomycetidae</taxon>
        <taxon>Agaricales</taxon>
        <taxon>Agaricales incertae sedis</taxon>
        <taxon>Dendrothele</taxon>
    </lineage>
</organism>
<gene>
    <name evidence="1" type="ORF">K435DRAFT_616219</name>
</gene>